<dbReference type="InterPro" id="IPR011993">
    <property type="entry name" value="PH-like_dom_sf"/>
</dbReference>
<sequence>MSEGTAQSEGIKLELLRPYKGGEELRRAAAALGGSANTKELQVLEQLQEGQLPAVHPTPVQVPEGADHHVRELAFAAQRYAKAAQRDTADFDAVYNHGLALQELATRLGAAPSDQLRLLNQACQRYEAAWRLRESSHAALYNWGVALSDIARVVKAGHLTESSPGGGPAQAHAFLLQAAEKYALSLRWNPNNPQALNNWGLVLQELSTMRPPAERQHLVNQSVAKFRRAIRLRPEFDRACYNLGTVFYAHACVLQNDAMQHLSSQLTQDPQDESREQTEEHAYRQTFALASQYICVSFALQPTKTVYRRSLGAVQAHLPLPFLRAGPLMTCATETAGTCHERWERRWFVLDQTSFRASSAPAETSGQAESASQQAEAEQTVDLADIAAVKVCMDPSLPKGFAFWLGLLSQPHGLYFLADTSGEAEGWVDALHMVAFIASQKQLASLGQALVLVTDLPSQKRPSAGYQNGRKPGPGSKS</sequence>
<evidence type="ECO:0000313" key="4">
    <source>
        <dbReference type="Proteomes" id="UP001489004"/>
    </source>
</evidence>
<protein>
    <recommendedName>
        <fullName evidence="2">PH domain-containing protein</fullName>
    </recommendedName>
</protein>
<dbReference type="SMART" id="SM00233">
    <property type="entry name" value="PH"/>
    <property type="match status" value="1"/>
</dbReference>
<dbReference type="EMBL" id="JALJOR010000021">
    <property type="protein sequence ID" value="KAK9803421.1"/>
    <property type="molecule type" value="Genomic_DNA"/>
</dbReference>
<dbReference type="AlphaFoldDB" id="A0AAW1P0W7"/>
<evidence type="ECO:0000259" key="2">
    <source>
        <dbReference type="PROSITE" id="PS50003"/>
    </source>
</evidence>
<keyword evidence="4" id="KW-1185">Reference proteome</keyword>
<feature type="domain" description="PH" evidence="2">
    <location>
        <begin position="321"/>
        <end position="436"/>
    </location>
</feature>
<organism evidence="3 4">
    <name type="scientific">[Myrmecia] bisecta</name>
    <dbReference type="NCBI Taxonomy" id="41462"/>
    <lineage>
        <taxon>Eukaryota</taxon>
        <taxon>Viridiplantae</taxon>
        <taxon>Chlorophyta</taxon>
        <taxon>core chlorophytes</taxon>
        <taxon>Trebouxiophyceae</taxon>
        <taxon>Trebouxiales</taxon>
        <taxon>Trebouxiaceae</taxon>
        <taxon>Myrmecia</taxon>
    </lineage>
</organism>
<dbReference type="Gene3D" id="2.30.29.30">
    <property type="entry name" value="Pleckstrin-homology domain (PH domain)/Phosphotyrosine-binding domain (PTB)"/>
    <property type="match status" value="1"/>
</dbReference>
<dbReference type="InterPro" id="IPR001849">
    <property type="entry name" value="PH_domain"/>
</dbReference>
<evidence type="ECO:0000313" key="3">
    <source>
        <dbReference type="EMBL" id="KAK9803421.1"/>
    </source>
</evidence>
<dbReference type="SUPFAM" id="SSF48452">
    <property type="entry name" value="TPR-like"/>
    <property type="match status" value="1"/>
</dbReference>
<evidence type="ECO:0000256" key="1">
    <source>
        <dbReference type="SAM" id="MobiDB-lite"/>
    </source>
</evidence>
<accession>A0AAW1P0W7</accession>
<dbReference type="PANTHER" id="PTHR45005">
    <property type="match status" value="1"/>
</dbReference>
<dbReference type="Proteomes" id="UP001489004">
    <property type="component" value="Unassembled WGS sequence"/>
</dbReference>
<proteinExistence type="predicted"/>
<name>A0AAW1P0W7_9CHLO</name>
<dbReference type="Gene3D" id="1.25.40.10">
    <property type="entry name" value="Tetratricopeptide repeat domain"/>
    <property type="match status" value="2"/>
</dbReference>
<dbReference type="Pfam" id="PF00169">
    <property type="entry name" value="PH"/>
    <property type="match status" value="1"/>
</dbReference>
<dbReference type="Pfam" id="PF06552">
    <property type="entry name" value="TOM20_plant"/>
    <property type="match status" value="1"/>
</dbReference>
<feature type="region of interest" description="Disordered" evidence="1">
    <location>
        <begin position="459"/>
        <end position="478"/>
    </location>
</feature>
<comment type="caution">
    <text evidence="3">The sequence shown here is derived from an EMBL/GenBank/DDBJ whole genome shotgun (WGS) entry which is preliminary data.</text>
</comment>
<dbReference type="PROSITE" id="PS50003">
    <property type="entry name" value="PH_DOMAIN"/>
    <property type="match status" value="1"/>
</dbReference>
<dbReference type="InterPro" id="IPR053277">
    <property type="entry name" value="Endomembrane_traffic_mod"/>
</dbReference>
<gene>
    <name evidence="3" type="ORF">WJX72_010561</name>
</gene>
<dbReference type="PANTHER" id="PTHR45005:SF2">
    <property type="entry name" value="PROTEIN HLB1"/>
    <property type="match status" value="1"/>
</dbReference>
<dbReference type="SUPFAM" id="SSF50729">
    <property type="entry name" value="PH domain-like"/>
    <property type="match status" value="1"/>
</dbReference>
<reference evidence="3 4" key="1">
    <citation type="journal article" date="2024" name="Nat. Commun.">
        <title>Phylogenomics reveals the evolutionary origins of lichenization in chlorophyte algae.</title>
        <authorList>
            <person name="Puginier C."/>
            <person name="Libourel C."/>
            <person name="Otte J."/>
            <person name="Skaloud P."/>
            <person name="Haon M."/>
            <person name="Grisel S."/>
            <person name="Petersen M."/>
            <person name="Berrin J.G."/>
            <person name="Delaux P.M."/>
            <person name="Dal Grande F."/>
            <person name="Keller J."/>
        </authorList>
    </citation>
    <scope>NUCLEOTIDE SEQUENCE [LARGE SCALE GENOMIC DNA]</scope>
    <source>
        <strain evidence="3 4">SAG 2043</strain>
    </source>
</reference>
<dbReference type="InterPro" id="IPR011990">
    <property type="entry name" value="TPR-like_helical_dom_sf"/>
</dbReference>